<feature type="region of interest" description="Disordered" evidence="1">
    <location>
        <begin position="93"/>
        <end position="139"/>
    </location>
</feature>
<dbReference type="EMBL" id="CP073721">
    <property type="protein sequence ID" value="UWZ36425.1"/>
    <property type="molecule type" value="Genomic_DNA"/>
</dbReference>
<protein>
    <submittedName>
        <fullName evidence="2">Uncharacterized protein</fullName>
    </submittedName>
</protein>
<name>A0ABY5Z314_9ACTN</name>
<accession>A0ABY5Z314</accession>
<gene>
    <name evidence="2" type="ORF">Drose_36280</name>
</gene>
<organism evidence="2 3">
    <name type="scientific">Dactylosporangium roseum</name>
    <dbReference type="NCBI Taxonomy" id="47989"/>
    <lineage>
        <taxon>Bacteria</taxon>
        <taxon>Bacillati</taxon>
        <taxon>Actinomycetota</taxon>
        <taxon>Actinomycetes</taxon>
        <taxon>Micromonosporales</taxon>
        <taxon>Micromonosporaceae</taxon>
        <taxon>Dactylosporangium</taxon>
    </lineage>
</organism>
<proteinExistence type="predicted"/>
<keyword evidence="3" id="KW-1185">Reference proteome</keyword>
<evidence type="ECO:0000313" key="2">
    <source>
        <dbReference type="EMBL" id="UWZ36425.1"/>
    </source>
</evidence>
<reference evidence="2" key="1">
    <citation type="submission" date="2021-04" db="EMBL/GenBank/DDBJ databases">
        <title>Biosynthetic gene clusters of Dactylosporangioum roseum.</title>
        <authorList>
            <person name="Hartkoorn R.C."/>
            <person name="Beaudoing E."/>
            <person name="Hot D."/>
            <person name="Moureu S."/>
        </authorList>
    </citation>
    <scope>NUCLEOTIDE SEQUENCE</scope>
    <source>
        <strain evidence="2">NRRL B-16295</strain>
    </source>
</reference>
<evidence type="ECO:0000256" key="1">
    <source>
        <dbReference type="SAM" id="MobiDB-lite"/>
    </source>
</evidence>
<evidence type="ECO:0000313" key="3">
    <source>
        <dbReference type="Proteomes" id="UP001058271"/>
    </source>
</evidence>
<sequence>MSANPPEHALLRVAILSVEESARAVDGGDFSGIDMLEKGLTLAGDFVGYRDLVGQPRVGAVLGVDPALPVEVAHDLLALPRIGLPLGSWLAGEQPRRRGTFPHPSAPRAASWSNATSERGPSGRDGTRSPSRSTSGYAD</sequence>
<dbReference type="Proteomes" id="UP001058271">
    <property type="component" value="Chromosome"/>
</dbReference>
<dbReference type="RefSeq" id="WP_260725765.1">
    <property type="nucleotide sequence ID" value="NZ_BAAABS010000027.1"/>
</dbReference>
<feature type="compositionally biased region" description="Polar residues" evidence="1">
    <location>
        <begin position="128"/>
        <end position="139"/>
    </location>
</feature>